<dbReference type="GO" id="GO:0005524">
    <property type="term" value="F:ATP binding"/>
    <property type="evidence" value="ECO:0007669"/>
    <property type="project" value="UniProtKB-UniRule"/>
</dbReference>
<dbReference type="SMART" id="SM00382">
    <property type="entry name" value="AAA"/>
    <property type="match status" value="2"/>
</dbReference>
<dbReference type="Pfam" id="PF16326">
    <property type="entry name" value="ABC_tran_CTD"/>
    <property type="match status" value="1"/>
</dbReference>
<proteinExistence type="inferred from homology"/>
<dbReference type="PANTHER" id="PTHR42855:SF1">
    <property type="entry name" value="ABC TRANSPORTER DOMAIN-CONTAINING PROTEIN"/>
    <property type="match status" value="1"/>
</dbReference>
<keyword evidence="15" id="KW-1185">Reference proteome</keyword>
<dbReference type="InterPro" id="IPR032524">
    <property type="entry name" value="ABC_tran_C"/>
</dbReference>
<dbReference type="InterPro" id="IPR032781">
    <property type="entry name" value="ABC_tran_Xtn"/>
</dbReference>
<dbReference type="EMBL" id="LKAQ01000004">
    <property type="protein sequence ID" value="OIQ51278.1"/>
    <property type="molecule type" value="Genomic_DNA"/>
</dbReference>
<accession>A0A1J5MXL8</accession>
<keyword evidence="6 11" id="KW-0067">ATP-binding</keyword>
<dbReference type="AlphaFoldDB" id="A0A1J5MXL8"/>
<keyword evidence="5 11" id="KW-0378">Hydrolase</keyword>
<evidence type="ECO:0000256" key="1">
    <source>
        <dbReference type="ARBA" id="ARBA00022490"/>
    </source>
</evidence>
<evidence type="ECO:0000256" key="5">
    <source>
        <dbReference type="ARBA" id="ARBA00022801"/>
    </source>
</evidence>
<evidence type="ECO:0000256" key="4">
    <source>
        <dbReference type="ARBA" id="ARBA00022763"/>
    </source>
</evidence>
<feature type="compositionally biased region" description="Low complexity" evidence="12">
    <location>
        <begin position="533"/>
        <end position="542"/>
    </location>
</feature>
<dbReference type="Gene3D" id="1.10.287.380">
    <property type="entry name" value="Valyl-tRNA synthetase, C-terminal domain"/>
    <property type="match status" value="1"/>
</dbReference>
<evidence type="ECO:0000313" key="15">
    <source>
        <dbReference type="Proteomes" id="UP000181901"/>
    </source>
</evidence>
<dbReference type="PANTHER" id="PTHR42855">
    <property type="entry name" value="ABC TRANSPORTER ATP-BINDING SUBUNIT"/>
    <property type="match status" value="1"/>
</dbReference>
<feature type="region of interest" description="Disordered" evidence="12">
    <location>
        <begin position="533"/>
        <end position="559"/>
    </location>
</feature>
<keyword evidence="3 11" id="KW-0547">Nucleotide-binding</keyword>
<sequence length="644" mass="72177">MALVSLRDISINFTGTVLLDKVSMQIEPGERVCLLGRNGEGKSTLLSIIEGITPPDTGSVDYQRGCRVAMLPQEVPQSLEGTVYDITAKGLGEVGEHLAAYHDAARALAESPDPGQNLVDRLERAQHALEDAGGWPHHQAIETVLSHLKLDGDEPFASLSGGTKRRVLLARALVSNPDLLILDEPTNHLDIDSIAWLEDFLLRQSAALLFVTHDRAFLRRLATRIVELDRGRLTSWECGYETYLERKDEALSAEAKQNHNFDRKLAEEEAWIRQGIKARRTRNMGRVRELRKMREERGARRERVGSVKMVIQEAERTGKLVIEAKDLCFGFDDRPLIADFSATVMRGDKVGLIGPNGAGKTTLLKILLGEIEPQSGSVRRGVNLQINYFDQLRLQLDETRSARYNVAEGNDFVDINGNRRHVMSHLKDFLFTPDRAKVPVSVLSGGERNRLLLAKLFTRPSNVLVMDEPTNDLDAETLDLLEELLMDYPGTLLLVSHDRDFLNNVVTSSIAFEGEGRVAEYVGGYDDWLRQRPSAAPSPAKACKPKPEPEREKAAPAKRKLSYKEKFELEKKREELKGMPARIEGLETELDALQGRMASADYYKNSGEVMADDQKRLETLESDLEIAYETWEELETALEGVELD</sequence>
<dbReference type="GO" id="GO:0003677">
    <property type="term" value="F:DNA binding"/>
    <property type="evidence" value="ECO:0007669"/>
    <property type="project" value="UniProtKB-UniRule"/>
</dbReference>
<protein>
    <recommendedName>
        <fullName evidence="11">ATP-binding protein Uup</fullName>
        <ecNumber evidence="11">3.6.1.-</ecNumber>
    </recommendedName>
</protein>
<comment type="caution">
    <text evidence="14">The sequence shown here is derived from an EMBL/GenBank/DDBJ whole genome shotgun (WGS) entry which is preliminary data.</text>
</comment>
<dbReference type="InterPro" id="IPR003439">
    <property type="entry name" value="ABC_transporter-like_ATP-bd"/>
</dbReference>
<feature type="domain" description="ABC transporter" evidence="13">
    <location>
        <begin position="4"/>
        <end position="255"/>
    </location>
</feature>
<keyword evidence="11" id="KW-0175">Coiled coil</keyword>
<dbReference type="PROSITE" id="PS50893">
    <property type="entry name" value="ABC_TRANSPORTER_2"/>
    <property type="match status" value="2"/>
</dbReference>
<dbReference type="CDD" id="cd03221">
    <property type="entry name" value="ABCF_EF-3"/>
    <property type="match status" value="2"/>
</dbReference>
<feature type="domain" description="ABC transporter" evidence="13">
    <location>
        <begin position="322"/>
        <end position="540"/>
    </location>
</feature>
<organism evidence="14 15">
    <name type="scientific">Pseudodesulfovibrio hydrargyri</name>
    <dbReference type="NCBI Taxonomy" id="2125990"/>
    <lineage>
        <taxon>Bacteria</taxon>
        <taxon>Pseudomonadati</taxon>
        <taxon>Thermodesulfobacteriota</taxon>
        <taxon>Desulfovibrionia</taxon>
        <taxon>Desulfovibrionales</taxon>
        <taxon>Desulfovibrionaceae</taxon>
    </lineage>
</organism>
<keyword evidence="1 11" id="KW-0963">Cytoplasm</keyword>
<evidence type="ECO:0000256" key="11">
    <source>
        <dbReference type="HAMAP-Rule" id="MF_00848"/>
    </source>
</evidence>
<evidence type="ECO:0000259" key="13">
    <source>
        <dbReference type="PROSITE" id="PS50893"/>
    </source>
</evidence>
<dbReference type="GO" id="GO:0006281">
    <property type="term" value="P:DNA repair"/>
    <property type="evidence" value="ECO:0007669"/>
    <property type="project" value="UniProtKB-KW"/>
</dbReference>
<evidence type="ECO:0000256" key="12">
    <source>
        <dbReference type="SAM" id="MobiDB-lite"/>
    </source>
</evidence>
<dbReference type="GO" id="GO:0016887">
    <property type="term" value="F:ATP hydrolysis activity"/>
    <property type="evidence" value="ECO:0007669"/>
    <property type="project" value="UniProtKB-UniRule"/>
</dbReference>
<dbReference type="InterPro" id="IPR017871">
    <property type="entry name" value="ABC_transporter-like_CS"/>
</dbReference>
<evidence type="ECO:0000256" key="7">
    <source>
        <dbReference type="ARBA" id="ARBA00023125"/>
    </source>
</evidence>
<keyword evidence="2 11" id="KW-0677">Repeat</keyword>
<comment type="subcellular location">
    <subcellularLocation>
        <location evidence="11">Cytoplasm</location>
    </subcellularLocation>
    <text evidence="11">Associates with ribosomes.</text>
</comment>
<dbReference type="InterPro" id="IPR051309">
    <property type="entry name" value="ABCF_ATPase"/>
</dbReference>
<name>A0A1J5MXL8_9BACT</name>
<evidence type="ECO:0000256" key="10">
    <source>
        <dbReference type="ARBA" id="ARBA00061478"/>
    </source>
</evidence>
<evidence type="ECO:0000256" key="9">
    <source>
        <dbReference type="ARBA" id="ARBA00049360"/>
    </source>
</evidence>
<keyword evidence="4 11" id="KW-0227">DNA damage</keyword>
<evidence type="ECO:0000256" key="8">
    <source>
        <dbReference type="ARBA" id="ARBA00023204"/>
    </source>
</evidence>
<evidence type="ECO:0000256" key="3">
    <source>
        <dbReference type="ARBA" id="ARBA00022741"/>
    </source>
</evidence>
<dbReference type="GO" id="GO:0043022">
    <property type="term" value="F:ribosome binding"/>
    <property type="evidence" value="ECO:0007669"/>
    <property type="project" value="UniProtKB-UniRule"/>
</dbReference>
<feature type="binding site" evidence="11">
    <location>
        <begin position="354"/>
        <end position="361"/>
    </location>
    <ligand>
        <name>ATP</name>
        <dbReference type="ChEBI" id="CHEBI:30616"/>
        <label>2</label>
    </ligand>
</feature>
<dbReference type="Proteomes" id="UP000181901">
    <property type="component" value="Unassembled WGS sequence"/>
</dbReference>
<dbReference type="RefSeq" id="WP_071547156.1">
    <property type="nucleotide sequence ID" value="NZ_LKAQ01000004.1"/>
</dbReference>
<feature type="coiled-coil region" evidence="11">
    <location>
        <begin position="569"/>
        <end position="637"/>
    </location>
</feature>
<keyword evidence="8 11" id="KW-0234">DNA repair</keyword>
<feature type="compositionally biased region" description="Basic and acidic residues" evidence="12">
    <location>
        <begin position="545"/>
        <end position="555"/>
    </location>
</feature>
<dbReference type="Pfam" id="PF00005">
    <property type="entry name" value="ABC_tran"/>
    <property type="match status" value="2"/>
</dbReference>
<dbReference type="OrthoDB" id="9808609at2"/>
<dbReference type="Pfam" id="PF12848">
    <property type="entry name" value="ABC_tran_Xtn"/>
    <property type="match status" value="1"/>
</dbReference>
<dbReference type="GO" id="GO:0005737">
    <property type="term" value="C:cytoplasm"/>
    <property type="evidence" value="ECO:0007669"/>
    <property type="project" value="UniProtKB-SubCell"/>
</dbReference>
<comment type="function">
    <text evidence="11">Probably plays a role in ribosome assembly or function. May be involved in resolution of branched DNA intermediates that result from template switching in postreplication gaps. Binds DNA and has ATPase activity.</text>
</comment>
<dbReference type="FunFam" id="3.40.50.300:FF:000011">
    <property type="entry name" value="Putative ABC transporter ATP-binding component"/>
    <property type="match status" value="1"/>
</dbReference>
<dbReference type="PROSITE" id="PS00211">
    <property type="entry name" value="ABC_TRANSPORTER_1"/>
    <property type="match status" value="1"/>
</dbReference>
<evidence type="ECO:0000256" key="6">
    <source>
        <dbReference type="ARBA" id="ARBA00022840"/>
    </source>
</evidence>
<evidence type="ECO:0000256" key="2">
    <source>
        <dbReference type="ARBA" id="ARBA00022737"/>
    </source>
</evidence>
<dbReference type="InterPro" id="IPR003593">
    <property type="entry name" value="AAA+_ATPase"/>
</dbReference>
<reference evidence="14 15" key="1">
    <citation type="submission" date="2015-09" db="EMBL/GenBank/DDBJ databases">
        <title>Genome of Desulfovibrio dechloracetivorans BerOc1, a mercury methylating strain isolated from highly hydrocarbons and metals contaminated coastal sediments.</title>
        <authorList>
            <person name="Goni Urriza M."/>
            <person name="Gassie C."/>
            <person name="Bouchez O."/>
            <person name="Klopp C."/>
            <person name="Ranchou-Peyruse A."/>
            <person name="Remy G."/>
        </authorList>
    </citation>
    <scope>NUCLEOTIDE SEQUENCE [LARGE SCALE GENOMIC DNA]</scope>
    <source>
        <strain evidence="14 15">BerOc1</strain>
    </source>
</reference>
<keyword evidence="7 11" id="KW-0238">DNA-binding</keyword>
<dbReference type="InterPro" id="IPR027417">
    <property type="entry name" value="P-loop_NTPase"/>
</dbReference>
<feature type="binding site" evidence="11">
    <location>
        <begin position="36"/>
        <end position="43"/>
    </location>
    <ligand>
        <name>ATP</name>
        <dbReference type="ChEBI" id="CHEBI:30616"/>
        <label>1</label>
    </ligand>
</feature>
<gene>
    <name evidence="11 14" type="primary">uup</name>
    <name evidence="14" type="ORF">BerOc1_03228</name>
</gene>
<dbReference type="EC" id="3.6.1.-" evidence="11"/>
<dbReference type="HAMAP" id="MF_00848">
    <property type="entry name" value="Uup"/>
    <property type="match status" value="1"/>
</dbReference>
<comment type="similarity">
    <text evidence="10 11">Belongs to the ABC transporter superfamily. ABCF family. Uup subfamily.</text>
</comment>
<dbReference type="FunFam" id="3.40.50.300:FF:000309">
    <property type="entry name" value="ABC transporter ATP-binding protein"/>
    <property type="match status" value="1"/>
</dbReference>
<dbReference type="Gene3D" id="3.40.50.300">
    <property type="entry name" value="P-loop containing nucleotide triphosphate hydrolases"/>
    <property type="match status" value="2"/>
</dbReference>
<dbReference type="InterPro" id="IPR043686">
    <property type="entry name" value="Uup"/>
</dbReference>
<dbReference type="SUPFAM" id="SSF52540">
    <property type="entry name" value="P-loop containing nucleoside triphosphate hydrolases"/>
    <property type="match status" value="2"/>
</dbReference>
<comment type="catalytic activity">
    <reaction evidence="9 11">
        <text>ATP + H2O = ADP + phosphate + H(+)</text>
        <dbReference type="Rhea" id="RHEA:13065"/>
        <dbReference type="ChEBI" id="CHEBI:15377"/>
        <dbReference type="ChEBI" id="CHEBI:15378"/>
        <dbReference type="ChEBI" id="CHEBI:30616"/>
        <dbReference type="ChEBI" id="CHEBI:43474"/>
        <dbReference type="ChEBI" id="CHEBI:456216"/>
    </reaction>
</comment>
<dbReference type="InterPro" id="IPR037118">
    <property type="entry name" value="Val-tRNA_synth_C_sf"/>
</dbReference>
<evidence type="ECO:0000313" key="14">
    <source>
        <dbReference type="EMBL" id="OIQ51278.1"/>
    </source>
</evidence>